<protein>
    <submittedName>
        <fullName evidence="2">Uncharacterized protein</fullName>
    </submittedName>
</protein>
<dbReference type="Pfam" id="PF12796">
    <property type="entry name" value="Ank_2"/>
    <property type="match status" value="1"/>
</dbReference>
<dbReference type="InterPro" id="IPR036770">
    <property type="entry name" value="Ankyrin_rpt-contain_sf"/>
</dbReference>
<sequence>MDSSTPKKAYDAENLSESLRVIEYLEQLRLSSIRGNLDGVRSALDEGISVNQTLKGGWSPLLFASSMGHPAVVEYLLQQGADPHFHKEKFTALMAACASTRENEDKLVRCVELLLENGADINAMERHRISALMFAAKEGHVKVVTKLIDCKCSLDLQDSQGWTALFWAVNQGKSKVVEVLVEAGARVDITDRRKQTAKDLAFNKGLDEILNIFQNKPNFRTSSDLKEDSSKDSSLMKYQSMMSNDILIDLNAVNNVFDERFEKSVRVVGTMNGVQSKHFKKRLLTKDQNSNCVYVPEKGKEILPWNTPYSLGDAVLLMRTTMKHLGVLYSGTSYVRLRLQGKAVDLPIEKKYSDAGTLQSIIEKALRQARILEDELRFLHDHVKKLSESDRIIPADVIVEKRTPNYVRWTTVVLVSAVILLAYRERYSIYKILRIN</sequence>
<keyword evidence="1" id="KW-0040">ANK repeat</keyword>
<dbReference type="GO" id="GO:0071546">
    <property type="term" value="C:pi-body"/>
    <property type="evidence" value="ECO:0007669"/>
    <property type="project" value="TreeGrafter"/>
</dbReference>
<name>A0A482XJM7_LAOST</name>
<dbReference type="OrthoDB" id="448455at2759"/>
<dbReference type="Pfam" id="PF13637">
    <property type="entry name" value="Ank_4"/>
    <property type="match status" value="1"/>
</dbReference>
<dbReference type="InParanoid" id="A0A482XJM7"/>
<feature type="repeat" description="ANK" evidence="1">
    <location>
        <begin position="88"/>
        <end position="126"/>
    </location>
</feature>
<dbReference type="SUPFAM" id="SSF48403">
    <property type="entry name" value="Ankyrin repeat"/>
    <property type="match status" value="1"/>
</dbReference>
<dbReference type="PROSITE" id="PS50297">
    <property type="entry name" value="ANK_REP_REGION"/>
    <property type="match status" value="2"/>
</dbReference>
<accession>A0A482XJM7</accession>
<comment type="caution">
    <text evidence="2">The sequence shown here is derived from an EMBL/GenBank/DDBJ whole genome shotgun (WGS) entry which is preliminary data.</text>
</comment>
<dbReference type="SMR" id="A0A482XJM7"/>
<dbReference type="Gene3D" id="1.25.40.20">
    <property type="entry name" value="Ankyrin repeat-containing domain"/>
    <property type="match status" value="1"/>
</dbReference>
<evidence type="ECO:0000313" key="3">
    <source>
        <dbReference type="Proteomes" id="UP000291343"/>
    </source>
</evidence>
<dbReference type="PANTHER" id="PTHR24157">
    <property type="entry name" value="ANKYRIN REPEAT, SAM AND BASIC LEUCINE ZIPPER DOMAIN-CONTAINING PROTEIN 1"/>
    <property type="match status" value="1"/>
</dbReference>
<keyword evidence="3" id="KW-1185">Reference proteome</keyword>
<organism evidence="2 3">
    <name type="scientific">Laodelphax striatellus</name>
    <name type="common">Small brown planthopper</name>
    <name type="synonym">Delphax striatella</name>
    <dbReference type="NCBI Taxonomy" id="195883"/>
    <lineage>
        <taxon>Eukaryota</taxon>
        <taxon>Metazoa</taxon>
        <taxon>Ecdysozoa</taxon>
        <taxon>Arthropoda</taxon>
        <taxon>Hexapoda</taxon>
        <taxon>Insecta</taxon>
        <taxon>Pterygota</taxon>
        <taxon>Neoptera</taxon>
        <taxon>Paraneoptera</taxon>
        <taxon>Hemiptera</taxon>
        <taxon>Auchenorrhyncha</taxon>
        <taxon>Fulgoroidea</taxon>
        <taxon>Delphacidae</taxon>
        <taxon>Criomorphinae</taxon>
        <taxon>Laodelphax</taxon>
    </lineage>
</organism>
<dbReference type="SMART" id="SM00248">
    <property type="entry name" value="ANK"/>
    <property type="match status" value="5"/>
</dbReference>
<feature type="repeat" description="ANK" evidence="1">
    <location>
        <begin position="160"/>
        <end position="192"/>
    </location>
</feature>
<reference evidence="2 3" key="1">
    <citation type="journal article" date="2017" name="Gigascience">
        <title>Genome sequence of the small brown planthopper, Laodelphax striatellus.</title>
        <authorList>
            <person name="Zhu J."/>
            <person name="Jiang F."/>
            <person name="Wang X."/>
            <person name="Yang P."/>
            <person name="Bao Y."/>
            <person name="Zhao W."/>
            <person name="Wang W."/>
            <person name="Lu H."/>
            <person name="Wang Q."/>
            <person name="Cui N."/>
            <person name="Li J."/>
            <person name="Chen X."/>
            <person name="Luo L."/>
            <person name="Yu J."/>
            <person name="Kang L."/>
            <person name="Cui F."/>
        </authorList>
    </citation>
    <scope>NUCLEOTIDE SEQUENCE [LARGE SCALE GENOMIC DNA]</scope>
    <source>
        <strain evidence="2">Lst14</strain>
    </source>
</reference>
<dbReference type="STRING" id="195883.A0A482XJM7"/>
<dbReference type="InterPro" id="IPR002110">
    <property type="entry name" value="Ankyrin_rpt"/>
</dbReference>
<dbReference type="PROSITE" id="PS50088">
    <property type="entry name" value="ANK_REPEAT"/>
    <property type="match status" value="3"/>
</dbReference>
<gene>
    <name evidence="2" type="ORF">LSTR_LSTR012966</name>
</gene>
<dbReference type="PANTHER" id="PTHR24157:SF3">
    <property type="entry name" value="ANKYRIN REPEAT, SAM AND BASIC LEUCINE ZIPPER DOMAIN-CONTAINING PROTEIN 1"/>
    <property type="match status" value="1"/>
</dbReference>
<evidence type="ECO:0000256" key="1">
    <source>
        <dbReference type="PROSITE-ProRule" id="PRU00023"/>
    </source>
</evidence>
<feature type="repeat" description="ANK" evidence="1">
    <location>
        <begin position="56"/>
        <end position="88"/>
    </location>
</feature>
<dbReference type="Proteomes" id="UP000291343">
    <property type="component" value="Unassembled WGS sequence"/>
</dbReference>
<evidence type="ECO:0000313" key="2">
    <source>
        <dbReference type="EMBL" id="RZF46106.1"/>
    </source>
</evidence>
<dbReference type="EMBL" id="QKKF02007161">
    <property type="protein sequence ID" value="RZF46106.1"/>
    <property type="molecule type" value="Genomic_DNA"/>
</dbReference>
<dbReference type="PRINTS" id="PR01415">
    <property type="entry name" value="ANKYRIN"/>
</dbReference>
<proteinExistence type="predicted"/>
<dbReference type="AlphaFoldDB" id="A0A482XJM7"/>